<comment type="cofactor">
    <cofactor evidence="8">
        <name>Mg(2+)</name>
        <dbReference type="ChEBI" id="CHEBI:18420"/>
    </cofactor>
</comment>
<evidence type="ECO:0000256" key="7">
    <source>
        <dbReference type="ARBA" id="ARBA00022884"/>
    </source>
</evidence>
<reference evidence="11 12" key="1">
    <citation type="submission" date="2024-01" db="EMBL/GenBank/DDBJ databases">
        <title>Uliginosibacterium soil sp. nov.</title>
        <authorList>
            <person name="Lv Y."/>
        </authorList>
    </citation>
    <scope>NUCLEOTIDE SEQUENCE [LARGE SCALE GENOMIC DNA]</scope>
    <source>
        <strain evidence="11 12">H3</strain>
    </source>
</reference>
<feature type="active site" evidence="8">
    <location>
        <position position="114"/>
    </location>
</feature>
<keyword evidence="8" id="KW-0819">tRNA processing</keyword>
<feature type="binding site" evidence="8">
    <location>
        <position position="111"/>
    </location>
    <ligand>
        <name>Mg(2+)</name>
        <dbReference type="ChEBI" id="CHEBI:18420"/>
    </ligand>
</feature>
<keyword evidence="8" id="KW-0460">Magnesium</keyword>
<keyword evidence="8" id="KW-0963">Cytoplasm</keyword>
<dbReference type="RefSeq" id="WP_327601224.1">
    <property type="nucleotide sequence ID" value="NZ_JAYXHS010000005.1"/>
</dbReference>
<evidence type="ECO:0000313" key="11">
    <source>
        <dbReference type="EMBL" id="MEC5388251.1"/>
    </source>
</evidence>
<comment type="catalytic activity">
    <reaction evidence="1 8">
        <text>Endonucleolytic cleavage to 5'-phosphomonoester.</text>
        <dbReference type="EC" id="3.1.26.3"/>
    </reaction>
</comment>
<dbReference type="PANTHER" id="PTHR11207">
    <property type="entry name" value="RIBONUCLEASE III"/>
    <property type="match status" value="1"/>
</dbReference>
<evidence type="ECO:0000256" key="2">
    <source>
        <dbReference type="ARBA" id="ARBA00010183"/>
    </source>
</evidence>
<dbReference type="GO" id="GO:0004525">
    <property type="term" value="F:ribonuclease III activity"/>
    <property type="evidence" value="ECO:0007669"/>
    <property type="project" value="UniProtKB-EC"/>
</dbReference>
<comment type="function">
    <text evidence="8">Digests double-stranded RNA. Involved in the processing of primary rRNA transcript to yield the immediate precursors to the large and small rRNAs (23S and 16S). Processes some mRNAs, and tRNAs when they are encoded in the rRNA operon. Processes pre-crRNA and tracrRNA of type II CRISPR loci if present in the organism.</text>
</comment>
<evidence type="ECO:0000256" key="4">
    <source>
        <dbReference type="ARBA" id="ARBA00022722"/>
    </source>
</evidence>
<dbReference type="SMART" id="SM00535">
    <property type="entry name" value="RIBOc"/>
    <property type="match status" value="1"/>
</dbReference>
<keyword evidence="6 8" id="KW-0378">Hydrolase</keyword>
<comment type="subunit">
    <text evidence="8">Homodimer.</text>
</comment>
<evidence type="ECO:0000256" key="8">
    <source>
        <dbReference type="HAMAP-Rule" id="MF_00104"/>
    </source>
</evidence>
<evidence type="ECO:0000259" key="9">
    <source>
        <dbReference type="PROSITE" id="PS50137"/>
    </source>
</evidence>
<dbReference type="CDD" id="cd00593">
    <property type="entry name" value="RIBOc"/>
    <property type="match status" value="1"/>
</dbReference>
<gene>
    <name evidence="8 11" type="primary">rnc</name>
    <name evidence="11" type="ORF">VVD49_21140</name>
</gene>
<evidence type="ECO:0000259" key="10">
    <source>
        <dbReference type="PROSITE" id="PS50142"/>
    </source>
</evidence>
<evidence type="ECO:0000256" key="3">
    <source>
        <dbReference type="ARBA" id="ARBA00022664"/>
    </source>
</evidence>
<proteinExistence type="inferred from homology"/>
<feature type="active site" evidence="8">
    <location>
        <position position="42"/>
    </location>
</feature>
<accession>A0ABU6K9G9</accession>
<dbReference type="NCBIfam" id="TIGR02191">
    <property type="entry name" value="RNaseIII"/>
    <property type="match status" value="1"/>
</dbReference>
<dbReference type="InterPro" id="IPR036389">
    <property type="entry name" value="RNase_III_sf"/>
</dbReference>
<comment type="caution">
    <text evidence="11">The sequence shown here is derived from an EMBL/GenBank/DDBJ whole genome shotgun (WGS) entry which is preliminary data.</text>
</comment>
<feature type="domain" description="RNase III" evidence="10">
    <location>
        <begin position="3"/>
        <end position="125"/>
    </location>
</feature>
<keyword evidence="3 8" id="KW-0507">mRNA processing</keyword>
<keyword evidence="8" id="KW-0698">rRNA processing</keyword>
<dbReference type="Pfam" id="PF00035">
    <property type="entry name" value="dsrm"/>
    <property type="match status" value="1"/>
</dbReference>
<protein>
    <recommendedName>
        <fullName evidence="8">Ribonuclease 3</fullName>
        <ecNumber evidence="8">3.1.26.3</ecNumber>
    </recommendedName>
    <alternativeName>
        <fullName evidence="8">Ribonuclease III</fullName>
        <shortName evidence="8">RNase III</shortName>
    </alternativeName>
</protein>
<dbReference type="EMBL" id="JAYXHS010000005">
    <property type="protein sequence ID" value="MEC5388251.1"/>
    <property type="molecule type" value="Genomic_DNA"/>
</dbReference>
<dbReference type="EC" id="3.1.26.3" evidence="8"/>
<dbReference type="Proteomes" id="UP001331561">
    <property type="component" value="Unassembled WGS sequence"/>
</dbReference>
<evidence type="ECO:0000256" key="6">
    <source>
        <dbReference type="ARBA" id="ARBA00022801"/>
    </source>
</evidence>
<feature type="domain" description="DRBM" evidence="9">
    <location>
        <begin position="152"/>
        <end position="222"/>
    </location>
</feature>
<keyword evidence="5 8" id="KW-0255">Endonuclease</keyword>
<dbReference type="Pfam" id="PF14622">
    <property type="entry name" value="Ribonucleas_3_3"/>
    <property type="match status" value="1"/>
</dbReference>
<keyword evidence="12" id="KW-1185">Reference proteome</keyword>
<keyword evidence="8" id="KW-0699">rRNA-binding</keyword>
<keyword evidence="8" id="KW-0479">Metal-binding</keyword>
<dbReference type="PROSITE" id="PS50142">
    <property type="entry name" value="RNASE_3_2"/>
    <property type="match status" value="1"/>
</dbReference>
<dbReference type="PROSITE" id="PS50137">
    <property type="entry name" value="DS_RBD"/>
    <property type="match status" value="1"/>
</dbReference>
<sequence>MSLEALQRGLAYRFAQNRLLEQAVTHRSYSADHNERLEFLGDSILNMVVAMMLFERFGKLREGELSRLRAQLVRQDSLQGIAEKLGIGGVLHLGEGELKSGGDRRPSILADATEAIFGAIFLDGGFDAAKRVIEGLYSPLLVDFDPSRNLKDPKTALQELLQARRMALPRYELVEIRGEAHAQEFEIACVIDPLKLRTSGVGNSRRAAEQTAAQSALERIGTA</sequence>
<dbReference type="InterPro" id="IPR000999">
    <property type="entry name" value="RNase_III_dom"/>
</dbReference>
<organism evidence="11 12">
    <name type="scientific">Uliginosibacterium silvisoli</name>
    <dbReference type="NCBI Taxonomy" id="3114758"/>
    <lineage>
        <taxon>Bacteria</taxon>
        <taxon>Pseudomonadati</taxon>
        <taxon>Pseudomonadota</taxon>
        <taxon>Betaproteobacteria</taxon>
        <taxon>Rhodocyclales</taxon>
        <taxon>Zoogloeaceae</taxon>
        <taxon>Uliginosibacterium</taxon>
    </lineage>
</organism>
<comment type="similarity">
    <text evidence="2">Belongs to the ribonuclease III family.</text>
</comment>
<evidence type="ECO:0000256" key="5">
    <source>
        <dbReference type="ARBA" id="ARBA00022759"/>
    </source>
</evidence>
<keyword evidence="4 8" id="KW-0540">Nuclease</keyword>
<evidence type="ECO:0000256" key="1">
    <source>
        <dbReference type="ARBA" id="ARBA00000109"/>
    </source>
</evidence>
<keyword evidence="7 8" id="KW-0694">RNA-binding</keyword>
<evidence type="ECO:0000313" key="12">
    <source>
        <dbReference type="Proteomes" id="UP001331561"/>
    </source>
</evidence>
<dbReference type="InterPro" id="IPR011907">
    <property type="entry name" value="RNase_III"/>
</dbReference>
<dbReference type="SUPFAM" id="SSF54768">
    <property type="entry name" value="dsRNA-binding domain-like"/>
    <property type="match status" value="1"/>
</dbReference>
<dbReference type="SUPFAM" id="SSF69065">
    <property type="entry name" value="RNase III domain-like"/>
    <property type="match status" value="1"/>
</dbReference>
<comment type="subcellular location">
    <subcellularLocation>
        <location evidence="8">Cytoplasm</location>
    </subcellularLocation>
</comment>
<dbReference type="HAMAP" id="MF_00104">
    <property type="entry name" value="RNase_III"/>
    <property type="match status" value="1"/>
</dbReference>
<name>A0ABU6K9G9_9RHOO</name>
<dbReference type="PANTHER" id="PTHR11207:SF0">
    <property type="entry name" value="RIBONUCLEASE 3"/>
    <property type="match status" value="1"/>
</dbReference>
<dbReference type="Gene3D" id="1.10.1520.10">
    <property type="entry name" value="Ribonuclease III domain"/>
    <property type="match status" value="1"/>
</dbReference>
<dbReference type="Gene3D" id="3.30.160.20">
    <property type="match status" value="1"/>
</dbReference>
<feature type="binding site" evidence="8">
    <location>
        <position position="114"/>
    </location>
    <ligand>
        <name>Mg(2+)</name>
        <dbReference type="ChEBI" id="CHEBI:18420"/>
    </ligand>
</feature>
<dbReference type="SMART" id="SM00358">
    <property type="entry name" value="DSRM"/>
    <property type="match status" value="1"/>
</dbReference>
<feature type="binding site" evidence="8">
    <location>
        <position position="38"/>
    </location>
    <ligand>
        <name>Mg(2+)</name>
        <dbReference type="ChEBI" id="CHEBI:18420"/>
    </ligand>
</feature>
<dbReference type="InterPro" id="IPR014720">
    <property type="entry name" value="dsRBD_dom"/>
</dbReference>
<dbReference type="CDD" id="cd10845">
    <property type="entry name" value="DSRM_RNAse_III_family"/>
    <property type="match status" value="1"/>
</dbReference>
<dbReference type="PROSITE" id="PS00517">
    <property type="entry name" value="RNASE_3_1"/>
    <property type="match status" value="1"/>
</dbReference>